<sequence>MAVRSFLVLGLAATTAVAKLCGPDLSSPCPAIDQTCREDILITCNLLFSGLPLYEDSPLPLLACVDACNADPQCTAFNWYPGGNCYHAHPSDPYTPLGGAMGWIGGYSGTC</sequence>
<proteinExistence type="predicted"/>
<feature type="chain" id="PRO_5040303348" description="Apple domain-containing protein" evidence="1">
    <location>
        <begin position="19"/>
        <end position="111"/>
    </location>
</feature>
<dbReference type="Proteomes" id="UP000777438">
    <property type="component" value="Unassembled WGS sequence"/>
</dbReference>
<evidence type="ECO:0008006" key="4">
    <source>
        <dbReference type="Google" id="ProtNLM"/>
    </source>
</evidence>
<reference evidence="2 3" key="1">
    <citation type="journal article" date="2021" name="Nat. Commun.">
        <title>Genetic determinants of endophytism in the Arabidopsis root mycobiome.</title>
        <authorList>
            <person name="Mesny F."/>
            <person name="Miyauchi S."/>
            <person name="Thiergart T."/>
            <person name="Pickel B."/>
            <person name="Atanasova L."/>
            <person name="Karlsson M."/>
            <person name="Huettel B."/>
            <person name="Barry K.W."/>
            <person name="Haridas S."/>
            <person name="Chen C."/>
            <person name="Bauer D."/>
            <person name="Andreopoulos W."/>
            <person name="Pangilinan J."/>
            <person name="LaButti K."/>
            <person name="Riley R."/>
            <person name="Lipzen A."/>
            <person name="Clum A."/>
            <person name="Drula E."/>
            <person name="Henrissat B."/>
            <person name="Kohler A."/>
            <person name="Grigoriev I.V."/>
            <person name="Martin F.M."/>
            <person name="Hacquard S."/>
        </authorList>
    </citation>
    <scope>NUCLEOTIDE SEQUENCE [LARGE SCALE GENOMIC DNA]</scope>
    <source>
        <strain evidence="2 3">MPI-CAGE-CH-0241</strain>
    </source>
</reference>
<dbReference type="EMBL" id="JAGPYM010000046">
    <property type="protein sequence ID" value="KAH6873469.1"/>
    <property type="molecule type" value="Genomic_DNA"/>
</dbReference>
<dbReference type="AlphaFoldDB" id="A0A9P8VRP0"/>
<feature type="signal peptide" evidence="1">
    <location>
        <begin position="1"/>
        <end position="18"/>
    </location>
</feature>
<evidence type="ECO:0000313" key="2">
    <source>
        <dbReference type="EMBL" id="KAH6873469.1"/>
    </source>
</evidence>
<evidence type="ECO:0000313" key="3">
    <source>
        <dbReference type="Proteomes" id="UP000777438"/>
    </source>
</evidence>
<name>A0A9P8VRP0_9HYPO</name>
<protein>
    <recommendedName>
        <fullName evidence="4">Apple domain-containing protein</fullName>
    </recommendedName>
</protein>
<gene>
    <name evidence="2" type="ORF">B0T10DRAFT_499791</name>
</gene>
<keyword evidence="3" id="KW-1185">Reference proteome</keyword>
<evidence type="ECO:0000256" key="1">
    <source>
        <dbReference type="SAM" id="SignalP"/>
    </source>
</evidence>
<accession>A0A9P8VRP0</accession>
<organism evidence="2 3">
    <name type="scientific">Thelonectria olida</name>
    <dbReference type="NCBI Taxonomy" id="1576542"/>
    <lineage>
        <taxon>Eukaryota</taxon>
        <taxon>Fungi</taxon>
        <taxon>Dikarya</taxon>
        <taxon>Ascomycota</taxon>
        <taxon>Pezizomycotina</taxon>
        <taxon>Sordariomycetes</taxon>
        <taxon>Hypocreomycetidae</taxon>
        <taxon>Hypocreales</taxon>
        <taxon>Nectriaceae</taxon>
        <taxon>Thelonectria</taxon>
    </lineage>
</organism>
<comment type="caution">
    <text evidence="2">The sequence shown here is derived from an EMBL/GenBank/DDBJ whole genome shotgun (WGS) entry which is preliminary data.</text>
</comment>
<keyword evidence="1" id="KW-0732">Signal</keyword>